<evidence type="ECO:0000313" key="2">
    <source>
        <dbReference type="Proteomes" id="UP001151760"/>
    </source>
</evidence>
<comment type="caution">
    <text evidence="1">The sequence shown here is derived from an EMBL/GenBank/DDBJ whole genome shotgun (WGS) entry which is preliminary data.</text>
</comment>
<organism evidence="1 2">
    <name type="scientific">Tanacetum coccineum</name>
    <dbReference type="NCBI Taxonomy" id="301880"/>
    <lineage>
        <taxon>Eukaryota</taxon>
        <taxon>Viridiplantae</taxon>
        <taxon>Streptophyta</taxon>
        <taxon>Embryophyta</taxon>
        <taxon>Tracheophyta</taxon>
        <taxon>Spermatophyta</taxon>
        <taxon>Magnoliopsida</taxon>
        <taxon>eudicotyledons</taxon>
        <taxon>Gunneridae</taxon>
        <taxon>Pentapetalae</taxon>
        <taxon>asterids</taxon>
        <taxon>campanulids</taxon>
        <taxon>Asterales</taxon>
        <taxon>Asteraceae</taxon>
        <taxon>Asteroideae</taxon>
        <taxon>Anthemideae</taxon>
        <taxon>Anthemidinae</taxon>
        <taxon>Tanacetum</taxon>
    </lineage>
</organism>
<dbReference type="Proteomes" id="UP001151760">
    <property type="component" value="Unassembled WGS sequence"/>
</dbReference>
<sequence length="685" mass="79509">MDSNLNIFSLTPVASSEGVWCFAFGENSMLLLWNPSIKKSVGISVPNYTYQPDSPKMIFGFGICPVTLEPTILKINYPLYTDRPWYVSVSTLSSRIWYNLDYDCLSRESLRIKQAGQVVIGGKIFWIGSERFYNDDGDTVIISESFDFGNFRFIYAWALEVEGGFLSSCNLLFTIPHPGGHYLKLLRFSKDNQPIVDATIVQQCEFHNNESNHQNESLFEKQECSFAFGDYHEYEDEKNEFDDVVDDNPLPNYQKWQKYMSSFKPDIPETPLYKSKPMISKHYKKETDVKVGQNFENKEALDLAIRLKALDEGYQFLNDRSAPERCGTFKGSIQRNKSDGCRHGWKQPSCANCFWYRQRGNRHAAIALAVQNEFPLAYHAAYTTEEFSSSMSHLQDIQPDVYDKLCQLGPQRWSRAHCPLVRYNYLTSNSVESVNACTVVYRKLPVLKLAKTYRAMVQDWYYKYRKLAGTYAEPIHFIGNVQEWEFPQHIRKAIPPRMDNPQPDFAEMISHLTRKISRRFTTVYYMLPPNNTLSGLKQIKNDYDTNVMYDIAKVAGKIQLFVSHHQIDLSTMLIPNDGSLEEAFAENVRLNVLMKLQEALDEEAILEEQILSLMHRFADRFTDRRVEINNLMVLHDHQLIDYGKYALGCMTGADMKKCVYLKSVRDELLRSMEEKRQLMTNYRDM</sequence>
<accession>A0ABQ5AR06</accession>
<reference evidence="1" key="1">
    <citation type="journal article" date="2022" name="Int. J. Mol. Sci.">
        <title>Draft Genome of Tanacetum Coccineum: Genomic Comparison of Closely Related Tanacetum-Family Plants.</title>
        <authorList>
            <person name="Yamashiro T."/>
            <person name="Shiraishi A."/>
            <person name="Nakayama K."/>
            <person name="Satake H."/>
        </authorList>
    </citation>
    <scope>NUCLEOTIDE SEQUENCE</scope>
</reference>
<name>A0ABQ5AR06_9ASTR</name>
<keyword evidence="2" id="KW-1185">Reference proteome</keyword>
<reference evidence="1" key="2">
    <citation type="submission" date="2022-01" db="EMBL/GenBank/DDBJ databases">
        <authorList>
            <person name="Yamashiro T."/>
            <person name="Shiraishi A."/>
            <person name="Satake H."/>
            <person name="Nakayama K."/>
        </authorList>
    </citation>
    <scope>NUCLEOTIDE SEQUENCE</scope>
</reference>
<gene>
    <name evidence="1" type="ORF">Tco_0838198</name>
</gene>
<evidence type="ECO:0000313" key="1">
    <source>
        <dbReference type="EMBL" id="GJT03736.1"/>
    </source>
</evidence>
<proteinExistence type="predicted"/>
<dbReference type="EMBL" id="BQNB010012452">
    <property type="protein sequence ID" value="GJT03736.1"/>
    <property type="molecule type" value="Genomic_DNA"/>
</dbReference>
<protein>
    <submittedName>
        <fullName evidence="1">Uncharacterized protein</fullName>
    </submittedName>
</protein>